<gene>
    <name evidence="2" type="ORF">PVAG01_05302</name>
</gene>
<proteinExistence type="predicted"/>
<feature type="region of interest" description="Disordered" evidence="1">
    <location>
        <begin position="403"/>
        <end position="437"/>
    </location>
</feature>
<comment type="caution">
    <text evidence="2">The sequence shown here is derived from an EMBL/GenBank/DDBJ whole genome shotgun (WGS) entry which is preliminary data.</text>
</comment>
<evidence type="ECO:0000256" key="1">
    <source>
        <dbReference type="SAM" id="MobiDB-lite"/>
    </source>
</evidence>
<feature type="region of interest" description="Disordered" evidence="1">
    <location>
        <begin position="95"/>
        <end position="124"/>
    </location>
</feature>
<feature type="compositionally biased region" description="Basic and acidic residues" evidence="1">
    <location>
        <begin position="428"/>
        <end position="437"/>
    </location>
</feature>
<accession>A0ABR4PJP9</accession>
<sequence>MENLEPLPDAIKHIQRSLEPYIKQRQDINSIRRVLTAHLGQHVDPKAQNKWTIARPLPLSDHTETIEASSSGLKGTRKELLRCLRSNAKARSDYVKISKQHQPDSINEKQHLHDGRESRQDKADFSKSSLDSFLELVKQRRKHERLRIVQDYIDVLSQKPAAASDFLEPYQLLNSSDQSSPSVPPELINGVKSGSQPASMDLNDLVEQLEKSVLRAKLLLKREQKLLIKLRADTQASSDNPSSVSKGDKLHALGTTRNELINWIETELARAGDSPEAGDDEIQRANSKTKGKEYVDHQLALTGRQYGHYMKARQALILAAAGQNVVSPPESSVEVEDDMNEEVAEKRSTTNIITSQFIDKLLAVSNDQKSTIQQKSHLTISMAKQLKDSSQGLDRLAHESHLLPTYPMPSTSQQSKGSEGTSSFEAQLTRHEKPDHSRKARAWVFAADAASHSTNDVILQRLEDGEASISQAVQTLSDLRTLLGEAEGEEREEKHGVDMWARLDGRLGSIKNEDV</sequence>
<reference evidence="2 3" key="1">
    <citation type="submission" date="2024-06" db="EMBL/GenBank/DDBJ databases">
        <title>Complete genome of Phlyctema vagabunda strain 19-DSS-EL-015.</title>
        <authorList>
            <person name="Fiorenzani C."/>
        </authorList>
    </citation>
    <scope>NUCLEOTIDE SEQUENCE [LARGE SCALE GENOMIC DNA]</scope>
    <source>
        <strain evidence="2 3">19-DSS-EL-015</strain>
    </source>
</reference>
<name>A0ABR4PJP9_9HELO</name>
<dbReference type="EMBL" id="JBFCZG010000004">
    <property type="protein sequence ID" value="KAL3423555.1"/>
    <property type="molecule type" value="Genomic_DNA"/>
</dbReference>
<keyword evidence="3" id="KW-1185">Reference proteome</keyword>
<feature type="compositionally biased region" description="Polar residues" evidence="1">
    <location>
        <begin position="408"/>
        <end position="426"/>
    </location>
</feature>
<organism evidence="2 3">
    <name type="scientific">Phlyctema vagabunda</name>
    <dbReference type="NCBI Taxonomy" id="108571"/>
    <lineage>
        <taxon>Eukaryota</taxon>
        <taxon>Fungi</taxon>
        <taxon>Dikarya</taxon>
        <taxon>Ascomycota</taxon>
        <taxon>Pezizomycotina</taxon>
        <taxon>Leotiomycetes</taxon>
        <taxon>Helotiales</taxon>
        <taxon>Dermateaceae</taxon>
        <taxon>Phlyctema</taxon>
    </lineage>
</organism>
<feature type="compositionally biased region" description="Basic and acidic residues" evidence="1">
    <location>
        <begin position="106"/>
        <end position="124"/>
    </location>
</feature>
<dbReference type="Proteomes" id="UP001629113">
    <property type="component" value="Unassembled WGS sequence"/>
</dbReference>
<evidence type="ECO:0000313" key="2">
    <source>
        <dbReference type="EMBL" id="KAL3423555.1"/>
    </source>
</evidence>
<protein>
    <submittedName>
        <fullName evidence="2">Uncharacterized protein</fullName>
    </submittedName>
</protein>
<evidence type="ECO:0000313" key="3">
    <source>
        <dbReference type="Proteomes" id="UP001629113"/>
    </source>
</evidence>